<evidence type="ECO:0000313" key="3">
    <source>
        <dbReference type="EMBL" id="CAB4605592.1"/>
    </source>
</evidence>
<dbReference type="AlphaFoldDB" id="A0A6J6GW34"/>
<dbReference type="EMBL" id="CAEZSN010000098">
    <property type="protein sequence ID" value="CAB4547058.1"/>
    <property type="molecule type" value="Genomic_DNA"/>
</dbReference>
<feature type="transmembrane region" description="Helical" evidence="1">
    <location>
        <begin position="60"/>
        <end position="81"/>
    </location>
</feature>
<protein>
    <submittedName>
        <fullName evidence="3">Unannotated protein</fullName>
    </submittedName>
</protein>
<evidence type="ECO:0000313" key="2">
    <source>
        <dbReference type="EMBL" id="CAB4547058.1"/>
    </source>
</evidence>
<keyword evidence="1" id="KW-0812">Transmembrane</keyword>
<sequence>MDYVFAVIVGYSVILGLVAPYINAKSEEYGWLLPPAIALATGSILWVVLTWLGFKYEEAYIWAIIMVVMPLVMVLLSTRIAHARINKREAKLRG</sequence>
<keyword evidence="1" id="KW-0472">Membrane</keyword>
<reference evidence="3" key="1">
    <citation type="submission" date="2020-05" db="EMBL/GenBank/DDBJ databases">
        <authorList>
            <person name="Chiriac C."/>
            <person name="Salcher M."/>
            <person name="Ghai R."/>
            <person name="Kavagutti S V."/>
        </authorList>
    </citation>
    <scope>NUCLEOTIDE SEQUENCE</scope>
</reference>
<accession>A0A6J6GW34</accession>
<dbReference type="EMBL" id="CAEZUR010000029">
    <property type="protein sequence ID" value="CAB4605592.1"/>
    <property type="molecule type" value="Genomic_DNA"/>
</dbReference>
<keyword evidence="1" id="KW-1133">Transmembrane helix</keyword>
<gene>
    <name evidence="2" type="ORF">UFOPK1433_00866</name>
    <name evidence="3" type="ORF">UFOPK1843_00482</name>
</gene>
<feature type="transmembrane region" description="Helical" evidence="1">
    <location>
        <begin position="6"/>
        <end position="24"/>
    </location>
</feature>
<proteinExistence type="predicted"/>
<organism evidence="3">
    <name type="scientific">freshwater metagenome</name>
    <dbReference type="NCBI Taxonomy" id="449393"/>
    <lineage>
        <taxon>unclassified sequences</taxon>
        <taxon>metagenomes</taxon>
        <taxon>ecological metagenomes</taxon>
    </lineage>
</organism>
<name>A0A6J6GW34_9ZZZZ</name>
<evidence type="ECO:0000256" key="1">
    <source>
        <dbReference type="SAM" id="Phobius"/>
    </source>
</evidence>
<feature type="transmembrane region" description="Helical" evidence="1">
    <location>
        <begin position="31"/>
        <end position="54"/>
    </location>
</feature>